<dbReference type="AlphaFoldDB" id="W8AQZ5"/>
<evidence type="ECO:0000256" key="1">
    <source>
        <dbReference type="SAM" id="SignalP"/>
    </source>
</evidence>
<keyword evidence="1" id="KW-0732">Signal</keyword>
<feature type="chain" id="PRO_5007736910" evidence="1">
    <location>
        <begin position="34"/>
        <end position="133"/>
    </location>
</feature>
<dbReference type="EMBL" id="GAMC01018083">
    <property type="protein sequence ID" value="JAB88472.1"/>
    <property type="molecule type" value="mRNA"/>
</dbReference>
<name>W8AQZ5_CERCA</name>
<proteinExistence type="evidence at transcript level"/>
<organism evidence="2">
    <name type="scientific">Ceratitis capitata</name>
    <name type="common">Mediterranean fruit fly</name>
    <name type="synonym">Tephritis capitata</name>
    <dbReference type="NCBI Taxonomy" id="7213"/>
    <lineage>
        <taxon>Eukaryota</taxon>
        <taxon>Metazoa</taxon>
        <taxon>Ecdysozoa</taxon>
        <taxon>Arthropoda</taxon>
        <taxon>Hexapoda</taxon>
        <taxon>Insecta</taxon>
        <taxon>Pterygota</taxon>
        <taxon>Neoptera</taxon>
        <taxon>Endopterygota</taxon>
        <taxon>Diptera</taxon>
        <taxon>Brachycera</taxon>
        <taxon>Muscomorpha</taxon>
        <taxon>Tephritoidea</taxon>
        <taxon>Tephritidae</taxon>
        <taxon>Ceratitis</taxon>
        <taxon>Ceratitis</taxon>
    </lineage>
</organism>
<sequence>MPTISNRFNNKLLFVWLTVVLLLLLQCCNCALGSPMLYKKNPQDKYEADLVPVSSTVIPLTVLEVSYGLGGKPSEEYKQAYLKKLRKKVQLKQHAKLTQKQYDGDEAELADPDTLITIKKKHNDTNKAKVKGI</sequence>
<evidence type="ECO:0000313" key="2">
    <source>
        <dbReference type="EMBL" id="JAB88472.1"/>
    </source>
</evidence>
<dbReference type="EMBL" id="GAMC01018082">
    <property type="protein sequence ID" value="JAB88473.1"/>
    <property type="molecule type" value="mRNA"/>
</dbReference>
<protein>
    <submittedName>
        <fullName evidence="2">Uncharacterized protein</fullName>
    </submittedName>
</protein>
<reference evidence="2" key="1">
    <citation type="submission" date="2013-07" db="EMBL/GenBank/DDBJ databases">
        <authorList>
            <person name="Geib S."/>
        </authorList>
    </citation>
    <scope>NUCLEOTIDE SEQUENCE</scope>
</reference>
<accession>W8AQZ5</accession>
<reference evidence="2" key="2">
    <citation type="journal article" date="2014" name="BMC Genomics">
        <title>A genomic perspective to assessing quality of mass-reared SIT flies used in Mediterranean fruit fly (Ceratitis capitata) eradication in California.</title>
        <authorList>
            <person name="Calla B."/>
            <person name="Hall B."/>
            <person name="Hou S."/>
            <person name="Geib S.M."/>
        </authorList>
    </citation>
    <scope>NUCLEOTIDE SEQUENCE</scope>
</reference>
<feature type="signal peptide" evidence="1">
    <location>
        <begin position="1"/>
        <end position="33"/>
    </location>
</feature>
<dbReference type="OrthoDB" id="8195466at2759"/>